<dbReference type="EMBL" id="CBTK010000097">
    <property type="protein sequence ID" value="CDH44747.1"/>
    <property type="molecule type" value="Genomic_DNA"/>
</dbReference>
<reference evidence="2 3" key="1">
    <citation type="journal article" date="2014" name="ISME J.">
        <title>Candidatus Competibacter-lineage genomes retrieved from metagenomes reveal functional metabolic diversity.</title>
        <authorList>
            <person name="McIlroy S.J."/>
            <person name="Albertsen M."/>
            <person name="Andresen E.K."/>
            <person name="Saunders A.M."/>
            <person name="Kristiansen R."/>
            <person name="Stokholm-Bjerregaard M."/>
            <person name="Nielsen K.L."/>
            <person name="Nielsen P.H."/>
        </authorList>
    </citation>
    <scope>NUCLEOTIDE SEQUENCE [LARGE SCALE GENOMIC DNA]</scope>
    <source>
        <strain evidence="2 3">Run_B_J11</strain>
    </source>
</reference>
<name>A0A7U7GA70_9GAMM</name>
<gene>
    <name evidence="2" type="ORF">BN874_1860011</name>
</gene>
<dbReference type="RefSeq" id="WP_051497574.1">
    <property type="nucleotide sequence ID" value="NZ_CBTK010000097.1"/>
</dbReference>
<evidence type="ECO:0000313" key="2">
    <source>
        <dbReference type="EMBL" id="CDH44747.1"/>
    </source>
</evidence>
<dbReference type="Proteomes" id="UP000019184">
    <property type="component" value="Unassembled WGS sequence"/>
</dbReference>
<sequence length="302" mass="33190">MQPTDKIPFTALLQKVWRFHRLEVTGQDVADWIGLLAAVPFPAVETAFNRHLADPKHGSYLPKPADIFRQLAAMQSADDRPGADEAWGLLLRVIRDERETAVLTDEMRAGWTACQPILDLGDEVGARLAFRETYTREVEKARKMAVAPRWTPTLGTDPTLRQTRLREAVEARRIGVDTVRALLPGATPVAICQVAGLLEGPAASEAETAIAASLRQTAQILHHCNPALAEKAIKRAEALTQLPPDQRPGALAAMLRTGLAESEQRRAEERQQQRDEEAAKKAAIRGLLEQNQRDNDTGQAAA</sequence>
<accession>A0A7U7GA70</accession>
<protein>
    <recommendedName>
        <fullName evidence="4">Replicative helicase inhibitor G39P N-terminal domain-containing protein</fullName>
    </recommendedName>
</protein>
<dbReference type="AlphaFoldDB" id="A0A7U7GA70"/>
<organism evidence="2 3">
    <name type="scientific">Candidatus Contendobacter odensis Run_B_J11</name>
    <dbReference type="NCBI Taxonomy" id="1400861"/>
    <lineage>
        <taxon>Bacteria</taxon>
        <taxon>Pseudomonadati</taxon>
        <taxon>Pseudomonadota</taxon>
        <taxon>Gammaproteobacteria</taxon>
        <taxon>Candidatus Competibacteraceae</taxon>
        <taxon>Candidatus Contendibacter</taxon>
    </lineage>
</organism>
<evidence type="ECO:0000256" key="1">
    <source>
        <dbReference type="SAM" id="MobiDB-lite"/>
    </source>
</evidence>
<proteinExistence type="predicted"/>
<feature type="region of interest" description="Disordered" evidence="1">
    <location>
        <begin position="260"/>
        <end position="302"/>
    </location>
</feature>
<evidence type="ECO:0008006" key="4">
    <source>
        <dbReference type="Google" id="ProtNLM"/>
    </source>
</evidence>
<keyword evidence="3" id="KW-1185">Reference proteome</keyword>
<evidence type="ECO:0000313" key="3">
    <source>
        <dbReference type="Proteomes" id="UP000019184"/>
    </source>
</evidence>
<feature type="compositionally biased region" description="Basic and acidic residues" evidence="1">
    <location>
        <begin position="262"/>
        <end position="280"/>
    </location>
</feature>
<comment type="caution">
    <text evidence="2">The sequence shown here is derived from an EMBL/GenBank/DDBJ whole genome shotgun (WGS) entry which is preliminary data.</text>
</comment>
<dbReference type="OrthoDB" id="8561347at2"/>